<sequence length="413" mass="48638">MLDRKTPFITEFSIYGLFGYKDLSLKFKNSVQIYIGENGFGKTTILNAFYYLLKGEYQKLNAIRFSKIKIVLGGQEFEFEKQILNNYCTSFKEKQRFFKSNLEEIELKEFGVFLNIKEQIKNSEYTLIYFPTYRRIEEELKNLSEQYVNQPLVVQQFQEGLMSNDKNLIQFGMKDVEERISKVLEKITSSSLTGFATISGEMIDEFLKDHIEEQQPPDFKPEEIQIVLSRMGDKISPQSKQFILDQIESQNKEWSSNFYMVKFIQKLLNVYEKQKEWDTAIKRFSDTCNTYLSEKKFYYDESAVTLTIYREIAGELEFDEENKIALKQLSSGEKQIVSIIAQLYLEIDKRFIILIDEPELSLSIYWQEKLLPDIMASERCNFMMAVTHSPFIFDNELKPYAIGLNEFLINGKE</sequence>
<feature type="domain" description="Endonuclease GajA/Old nuclease/RecF-like AAA" evidence="1">
    <location>
        <begin position="10"/>
        <end position="392"/>
    </location>
</feature>
<comment type="caution">
    <text evidence="2">The sequence shown here is derived from an EMBL/GenBank/DDBJ whole genome shotgun (WGS) entry which is preliminary data.</text>
</comment>
<dbReference type="Gene3D" id="3.40.50.300">
    <property type="entry name" value="P-loop containing nucleotide triphosphate hydrolases"/>
    <property type="match status" value="1"/>
</dbReference>
<dbReference type="CDD" id="cd00267">
    <property type="entry name" value="ABC_ATPase"/>
    <property type="match status" value="1"/>
</dbReference>
<accession>A0A5J4SRX7</accession>
<dbReference type="PANTHER" id="PTHR43581">
    <property type="entry name" value="ATP/GTP PHOSPHATASE"/>
    <property type="match status" value="1"/>
</dbReference>
<dbReference type="InterPro" id="IPR027417">
    <property type="entry name" value="P-loop_NTPase"/>
</dbReference>
<evidence type="ECO:0000313" key="2">
    <source>
        <dbReference type="EMBL" id="KAA6348171.1"/>
    </source>
</evidence>
<dbReference type="SUPFAM" id="SSF52540">
    <property type="entry name" value="P-loop containing nucleoside triphosphate hydrolases"/>
    <property type="match status" value="1"/>
</dbReference>
<proteinExistence type="predicted"/>
<protein>
    <submittedName>
        <fullName evidence="2">DNA replication and repair protein RecF</fullName>
    </submittedName>
</protein>
<organism evidence="2">
    <name type="scientific">termite gut metagenome</name>
    <dbReference type="NCBI Taxonomy" id="433724"/>
    <lineage>
        <taxon>unclassified sequences</taxon>
        <taxon>metagenomes</taxon>
        <taxon>organismal metagenomes</taxon>
    </lineage>
</organism>
<reference evidence="2" key="1">
    <citation type="submission" date="2019-03" db="EMBL/GenBank/DDBJ databases">
        <title>Single cell metagenomics reveals metabolic interactions within the superorganism composed of flagellate Streblomastix strix and complex community of Bacteroidetes bacteria on its surface.</title>
        <authorList>
            <person name="Treitli S.C."/>
            <person name="Kolisko M."/>
            <person name="Husnik F."/>
            <person name="Keeling P."/>
            <person name="Hampl V."/>
        </authorList>
    </citation>
    <scope>NUCLEOTIDE SEQUENCE</scope>
    <source>
        <strain evidence="2">STM</strain>
    </source>
</reference>
<dbReference type="AlphaFoldDB" id="A0A5J4SRX7"/>
<dbReference type="PANTHER" id="PTHR43581:SF2">
    <property type="entry name" value="EXCINUCLEASE ATPASE SUBUNIT"/>
    <property type="match status" value="1"/>
</dbReference>
<name>A0A5J4SRX7_9ZZZZ</name>
<dbReference type="InterPro" id="IPR041685">
    <property type="entry name" value="AAA_GajA/Old/RecF-like"/>
</dbReference>
<evidence type="ECO:0000259" key="1">
    <source>
        <dbReference type="Pfam" id="PF13175"/>
    </source>
</evidence>
<dbReference type="Pfam" id="PF13175">
    <property type="entry name" value="AAA_15"/>
    <property type="match status" value="1"/>
</dbReference>
<gene>
    <name evidence="2" type="ORF">EZS27_004377</name>
</gene>
<dbReference type="EMBL" id="SNRY01000075">
    <property type="protein sequence ID" value="KAA6348171.1"/>
    <property type="molecule type" value="Genomic_DNA"/>
</dbReference>
<dbReference type="InterPro" id="IPR051396">
    <property type="entry name" value="Bact_Antivir_Def_Nuclease"/>
</dbReference>